<evidence type="ECO:0000313" key="2">
    <source>
        <dbReference type="Proteomes" id="UP000198757"/>
    </source>
</evidence>
<keyword evidence="2" id="KW-1185">Reference proteome</keyword>
<dbReference type="AlphaFoldDB" id="A0A1G6V6X7"/>
<name>A0A1G6V6X7_NIADE</name>
<dbReference type="STRING" id="1285928.SAMN04487894_109222"/>
<dbReference type="PANTHER" id="PTHR43434">
    <property type="entry name" value="PHOSPHOGLYCOLATE PHOSPHATASE"/>
    <property type="match status" value="1"/>
</dbReference>
<dbReference type="Proteomes" id="UP000198757">
    <property type="component" value="Unassembled WGS sequence"/>
</dbReference>
<dbReference type="InterPro" id="IPR023214">
    <property type="entry name" value="HAD_sf"/>
</dbReference>
<reference evidence="2" key="1">
    <citation type="submission" date="2016-10" db="EMBL/GenBank/DDBJ databases">
        <authorList>
            <person name="Varghese N."/>
            <person name="Submissions S."/>
        </authorList>
    </citation>
    <scope>NUCLEOTIDE SEQUENCE [LARGE SCALE GENOMIC DNA]</scope>
    <source>
        <strain evidence="2">DSM 25811 / CCM 8410 / LMG 26954 / E90</strain>
    </source>
</reference>
<keyword evidence="1" id="KW-0378">Hydrolase</keyword>
<evidence type="ECO:0000313" key="1">
    <source>
        <dbReference type="EMBL" id="SDD49430.1"/>
    </source>
</evidence>
<dbReference type="InterPro" id="IPR022468">
    <property type="entry name" value="PhnX-like"/>
</dbReference>
<dbReference type="InterPro" id="IPR023198">
    <property type="entry name" value="PGP-like_dom2"/>
</dbReference>
<dbReference type="EMBL" id="FMZO01000009">
    <property type="protein sequence ID" value="SDD49430.1"/>
    <property type="molecule type" value="Genomic_DNA"/>
</dbReference>
<dbReference type="SFLD" id="SFLDG01129">
    <property type="entry name" value="C1.5:_HAD__Beta-PGM__Phosphata"/>
    <property type="match status" value="1"/>
</dbReference>
<dbReference type="GO" id="GO:0005829">
    <property type="term" value="C:cytosol"/>
    <property type="evidence" value="ECO:0007669"/>
    <property type="project" value="TreeGrafter"/>
</dbReference>
<dbReference type="OrthoDB" id="5504491at2"/>
<dbReference type="GO" id="GO:0006281">
    <property type="term" value="P:DNA repair"/>
    <property type="evidence" value="ECO:0007669"/>
    <property type="project" value="TreeGrafter"/>
</dbReference>
<dbReference type="GO" id="GO:0008967">
    <property type="term" value="F:phosphoglycolate phosphatase activity"/>
    <property type="evidence" value="ECO:0007669"/>
    <property type="project" value="TreeGrafter"/>
</dbReference>
<dbReference type="NCBIfam" id="TIGR03351">
    <property type="entry name" value="PhnX-like"/>
    <property type="match status" value="1"/>
</dbReference>
<dbReference type="SFLD" id="SFLDS00003">
    <property type="entry name" value="Haloacid_Dehalogenase"/>
    <property type="match status" value="1"/>
</dbReference>
<dbReference type="InterPro" id="IPR050155">
    <property type="entry name" value="HAD-like_hydrolase_sf"/>
</dbReference>
<dbReference type="RefSeq" id="WP_090391353.1">
    <property type="nucleotide sequence ID" value="NZ_FMZO01000009.1"/>
</dbReference>
<dbReference type="Gene3D" id="1.10.150.240">
    <property type="entry name" value="Putative phosphatase, domain 2"/>
    <property type="match status" value="1"/>
</dbReference>
<proteinExistence type="predicted"/>
<dbReference type="NCBIfam" id="TIGR01549">
    <property type="entry name" value="HAD-SF-IA-v1"/>
    <property type="match status" value="1"/>
</dbReference>
<protein>
    <submittedName>
        <fullName evidence="1">Phosphonatase-like hydrolase</fullName>
    </submittedName>
</protein>
<gene>
    <name evidence="1" type="ORF">SAMN04487894_109222</name>
</gene>
<dbReference type="SUPFAM" id="SSF56784">
    <property type="entry name" value="HAD-like"/>
    <property type="match status" value="1"/>
</dbReference>
<dbReference type="InterPro" id="IPR041492">
    <property type="entry name" value="HAD_2"/>
</dbReference>
<sequence length="227" mass="24954">MKKIKMVVFDMAGTTVNENNLVYKTVLKVINDQGFDLTLEDVLAYGAGKEKYQAITDVLTACTDVPDVKPVADQAFAKFKQALEKAYDEETISSFSGMDAFFERLREHHILIALNTGYDKRTALKLISKLDWQAGRNFDTLVAADDVEKGRPFPDMIRYAMKQLDVSDAGTVLKAGDSAIDIEEGKNAGCGITVGVLSGAQTREQLSGAKPDYIINNLTELDAILFN</sequence>
<accession>A0A1G6V6X7</accession>
<dbReference type="InterPro" id="IPR036412">
    <property type="entry name" value="HAD-like_sf"/>
</dbReference>
<organism evidence="1 2">
    <name type="scientific">Niabella drilacis (strain DSM 25811 / CCM 8410 / CCUG 62505 / LMG 26954 / E90)</name>
    <dbReference type="NCBI Taxonomy" id="1285928"/>
    <lineage>
        <taxon>Bacteria</taxon>
        <taxon>Pseudomonadati</taxon>
        <taxon>Bacteroidota</taxon>
        <taxon>Chitinophagia</taxon>
        <taxon>Chitinophagales</taxon>
        <taxon>Chitinophagaceae</taxon>
        <taxon>Niabella</taxon>
    </lineage>
</organism>
<dbReference type="InterPro" id="IPR006439">
    <property type="entry name" value="HAD-SF_hydro_IA"/>
</dbReference>
<dbReference type="Gene3D" id="3.40.50.1000">
    <property type="entry name" value="HAD superfamily/HAD-like"/>
    <property type="match status" value="1"/>
</dbReference>
<dbReference type="PANTHER" id="PTHR43434:SF19">
    <property type="entry name" value="PHOSPHONOACETALDEHYDE HYDROLASE"/>
    <property type="match status" value="1"/>
</dbReference>
<dbReference type="Pfam" id="PF13419">
    <property type="entry name" value="HAD_2"/>
    <property type="match status" value="1"/>
</dbReference>